<keyword evidence="2" id="KW-1185">Reference proteome</keyword>
<evidence type="ECO:0000313" key="1">
    <source>
        <dbReference type="EMBL" id="GBM20888.1"/>
    </source>
</evidence>
<name>A0A4Y2DYK7_ARAVE</name>
<dbReference type="EMBL" id="BGPR01000450">
    <property type="protein sequence ID" value="GBM20888.1"/>
    <property type="molecule type" value="Genomic_DNA"/>
</dbReference>
<gene>
    <name evidence="1" type="ORF">AVEN_253697_1</name>
</gene>
<dbReference type="Proteomes" id="UP000499080">
    <property type="component" value="Unassembled WGS sequence"/>
</dbReference>
<accession>A0A4Y2DYK7</accession>
<reference evidence="1 2" key="1">
    <citation type="journal article" date="2019" name="Sci. Rep.">
        <title>Orb-weaving spider Araneus ventricosus genome elucidates the spidroin gene catalogue.</title>
        <authorList>
            <person name="Kono N."/>
            <person name="Nakamura H."/>
            <person name="Ohtoshi R."/>
            <person name="Moran D.A.P."/>
            <person name="Shinohara A."/>
            <person name="Yoshida Y."/>
            <person name="Fujiwara M."/>
            <person name="Mori M."/>
            <person name="Tomita M."/>
            <person name="Arakawa K."/>
        </authorList>
    </citation>
    <scope>NUCLEOTIDE SEQUENCE [LARGE SCALE GENOMIC DNA]</scope>
</reference>
<sequence length="122" mass="14288">MHRCDGRFYWTRIIRPCECIYLPKAASSMKRSARNFQLRYRNLAISSIPDRNFSLQQSCSANSKVAVSLKRQECKLEASYCKRVSHHKSNLPQVYCVKLIANYSKNRERRQISDSNPRQTIS</sequence>
<dbReference type="AlphaFoldDB" id="A0A4Y2DYK7"/>
<organism evidence="1 2">
    <name type="scientific">Araneus ventricosus</name>
    <name type="common">Orbweaver spider</name>
    <name type="synonym">Epeira ventricosa</name>
    <dbReference type="NCBI Taxonomy" id="182803"/>
    <lineage>
        <taxon>Eukaryota</taxon>
        <taxon>Metazoa</taxon>
        <taxon>Ecdysozoa</taxon>
        <taxon>Arthropoda</taxon>
        <taxon>Chelicerata</taxon>
        <taxon>Arachnida</taxon>
        <taxon>Araneae</taxon>
        <taxon>Araneomorphae</taxon>
        <taxon>Entelegynae</taxon>
        <taxon>Araneoidea</taxon>
        <taxon>Araneidae</taxon>
        <taxon>Araneus</taxon>
    </lineage>
</organism>
<protein>
    <submittedName>
        <fullName evidence="1">Uncharacterized protein</fullName>
    </submittedName>
</protein>
<comment type="caution">
    <text evidence="1">The sequence shown here is derived from an EMBL/GenBank/DDBJ whole genome shotgun (WGS) entry which is preliminary data.</text>
</comment>
<evidence type="ECO:0000313" key="2">
    <source>
        <dbReference type="Proteomes" id="UP000499080"/>
    </source>
</evidence>
<proteinExistence type="predicted"/>